<comment type="caution">
    <text evidence="2">The sequence shown here is derived from an EMBL/GenBank/DDBJ whole genome shotgun (WGS) entry which is preliminary data.</text>
</comment>
<accession>A0A8I2YV23</accession>
<sequence>MSLQTTSSDDLRPSVLQGPTVTSALPRGFGRIIRDSSGDVVRVELPSDEDASHASKQEQVIDPLVVTKESDLRKWAHDRPERSRGGGSGSMEDSIVQGEHWICGGPYLTGIFNDTRVKVLPRDRQHEVVSCFFSHGKMFQSLTYGPVDLENLAASAIIRERHTSSGERMYLERLVSKYGDDLHQMARDRRRNPGQRTANELKRAVARAGGFGALCKSTVTEETE</sequence>
<evidence type="ECO:0000313" key="2">
    <source>
        <dbReference type="EMBL" id="KAG6379105.1"/>
    </source>
</evidence>
<dbReference type="AlphaFoldDB" id="A0A8I2YV23"/>
<evidence type="ECO:0000313" key="3">
    <source>
        <dbReference type="Proteomes" id="UP000683000"/>
    </source>
</evidence>
<protein>
    <submittedName>
        <fullName evidence="2">Uncharacterized protein</fullName>
    </submittedName>
</protein>
<dbReference type="Proteomes" id="UP000683000">
    <property type="component" value="Unassembled WGS sequence"/>
</dbReference>
<evidence type="ECO:0000256" key="1">
    <source>
        <dbReference type="SAM" id="MobiDB-lite"/>
    </source>
</evidence>
<dbReference type="OrthoDB" id="285729at2759"/>
<feature type="region of interest" description="Disordered" evidence="1">
    <location>
        <begin position="1"/>
        <end position="22"/>
    </location>
</feature>
<feature type="compositionally biased region" description="Basic and acidic residues" evidence="1">
    <location>
        <begin position="72"/>
        <end position="84"/>
    </location>
</feature>
<dbReference type="Pfam" id="PF09420">
    <property type="entry name" value="Nop16"/>
    <property type="match status" value="1"/>
</dbReference>
<keyword evidence="3" id="KW-1185">Reference proteome</keyword>
<proteinExistence type="predicted"/>
<dbReference type="InterPro" id="IPR019002">
    <property type="entry name" value="Ribosome_biogenesis_Nop16"/>
</dbReference>
<dbReference type="EMBL" id="JAGFBS010000005">
    <property type="protein sequence ID" value="KAG6379105.1"/>
    <property type="molecule type" value="Genomic_DNA"/>
</dbReference>
<name>A0A8I2YV23_9AGAM</name>
<reference evidence="2" key="1">
    <citation type="submission" date="2021-03" db="EMBL/GenBank/DDBJ databases">
        <title>Evolutionary innovations through gain and loss of genes in the ectomycorrhizal Boletales.</title>
        <authorList>
            <person name="Wu G."/>
            <person name="Miyauchi S."/>
            <person name="Morin E."/>
            <person name="Yang Z.-L."/>
            <person name="Xu J."/>
            <person name="Martin F.M."/>
        </authorList>
    </citation>
    <scope>NUCLEOTIDE SEQUENCE</scope>
    <source>
        <strain evidence="2">BR01</strain>
    </source>
</reference>
<organism evidence="2 3">
    <name type="scientific">Boletus reticuloceps</name>
    <dbReference type="NCBI Taxonomy" id="495285"/>
    <lineage>
        <taxon>Eukaryota</taxon>
        <taxon>Fungi</taxon>
        <taxon>Dikarya</taxon>
        <taxon>Basidiomycota</taxon>
        <taxon>Agaricomycotina</taxon>
        <taxon>Agaricomycetes</taxon>
        <taxon>Agaricomycetidae</taxon>
        <taxon>Boletales</taxon>
        <taxon>Boletineae</taxon>
        <taxon>Boletaceae</taxon>
        <taxon>Boletoideae</taxon>
        <taxon>Boletus</taxon>
    </lineage>
</organism>
<feature type="region of interest" description="Disordered" evidence="1">
    <location>
        <begin position="72"/>
        <end position="91"/>
    </location>
</feature>
<gene>
    <name evidence="2" type="ORF">JVT61DRAFT_11541</name>
</gene>